<dbReference type="NCBIfam" id="NF003451">
    <property type="entry name" value="PRK05022.1"/>
    <property type="match status" value="1"/>
</dbReference>
<evidence type="ECO:0000313" key="8">
    <source>
        <dbReference type="Proteomes" id="UP000599578"/>
    </source>
</evidence>
<evidence type="ECO:0000256" key="1">
    <source>
        <dbReference type="ARBA" id="ARBA00022741"/>
    </source>
</evidence>
<dbReference type="GO" id="GO:0006355">
    <property type="term" value="P:regulation of DNA-templated transcription"/>
    <property type="evidence" value="ECO:0007669"/>
    <property type="project" value="InterPro"/>
</dbReference>
<feature type="domain" description="Sigma-54 factor interaction" evidence="6">
    <location>
        <begin position="190"/>
        <end position="419"/>
    </location>
</feature>
<dbReference type="SUPFAM" id="SSF55781">
    <property type="entry name" value="GAF domain-like"/>
    <property type="match status" value="1"/>
</dbReference>
<dbReference type="Pfam" id="PF01590">
    <property type="entry name" value="GAF"/>
    <property type="match status" value="1"/>
</dbReference>
<dbReference type="PROSITE" id="PS50045">
    <property type="entry name" value="SIGMA54_INTERACT_4"/>
    <property type="match status" value="1"/>
</dbReference>
<dbReference type="InterPro" id="IPR002078">
    <property type="entry name" value="Sigma_54_int"/>
</dbReference>
<dbReference type="Pfam" id="PF25601">
    <property type="entry name" value="AAA_lid_14"/>
    <property type="match status" value="1"/>
</dbReference>
<dbReference type="Pfam" id="PF00158">
    <property type="entry name" value="Sigma54_activat"/>
    <property type="match status" value="1"/>
</dbReference>
<dbReference type="Gene3D" id="3.40.50.300">
    <property type="entry name" value="P-loop containing nucleotide triphosphate hydrolases"/>
    <property type="match status" value="1"/>
</dbReference>
<keyword evidence="3" id="KW-0805">Transcription regulation</keyword>
<evidence type="ECO:0000259" key="6">
    <source>
        <dbReference type="PROSITE" id="PS50045"/>
    </source>
</evidence>
<dbReference type="InterPro" id="IPR025943">
    <property type="entry name" value="Sigma_54_int_dom_ATP-bd_2"/>
</dbReference>
<gene>
    <name evidence="7" type="ORF">GCM10011348_03850</name>
</gene>
<dbReference type="PROSITE" id="PS00676">
    <property type="entry name" value="SIGMA54_INTERACT_2"/>
    <property type="match status" value="1"/>
</dbReference>
<dbReference type="SUPFAM" id="SSF46689">
    <property type="entry name" value="Homeodomain-like"/>
    <property type="match status" value="1"/>
</dbReference>
<protein>
    <submittedName>
        <fullName evidence="7">Anaerobic nitric oxide reductase transcriptional regulator</fullName>
    </submittedName>
</protein>
<dbReference type="EMBL" id="BMLT01000001">
    <property type="protein sequence ID" value="GGO76498.1"/>
    <property type="molecule type" value="Genomic_DNA"/>
</dbReference>
<organism evidence="7 8">
    <name type="scientific">Marinobacterium nitratireducens</name>
    <dbReference type="NCBI Taxonomy" id="518897"/>
    <lineage>
        <taxon>Bacteria</taxon>
        <taxon>Pseudomonadati</taxon>
        <taxon>Pseudomonadota</taxon>
        <taxon>Gammaproteobacteria</taxon>
        <taxon>Oceanospirillales</taxon>
        <taxon>Oceanospirillaceae</taxon>
        <taxon>Marinobacterium</taxon>
    </lineage>
</organism>
<keyword evidence="1" id="KW-0547">Nucleotide-binding</keyword>
<comment type="caution">
    <text evidence="7">The sequence shown here is derived from an EMBL/GenBank/DDBJ whole genome shotgun (WGS) entry which is preliminary data.</text>
</comment>
<dbReference type="SMART" id="SM00382">
    <property type="entry name" value="AAA"/>
    <property type="match status" value="1"/>
</dbReference>
<evidence type="ECO:0000256" key="5">
    <source>
        <dbReference type="ARBA" id="ARBA00023163"/>
    </source>
</evidence>
<evidence type="ECO:0000256" key="4">
    <source>
        <dbReference type="ARBA" id="ARBA00023125"/>
    </source>
</evidence>
<dbReference type="InterPro" id="IPR025662">
    <property type="entry name" value="Sigma_54_int_dom_ATP-bd_1"/>
</dbReference>
<evidence type="ECO:0000256" key="2">
    <source>
        <dbReference type="ARBA" id="ARBA00022840"/>
    </source>
</evidence>
<keyword evidence="2" id="KW-0067">ATP-binding</keyword>
<dbReference type="InterPro" id="IPR025944">
    <property type="entry name" value="Sigma_54_int_dom_CS"/>
</dbReference>
<dbReference type="RefSeq" id="WP_188857710.1">
    <property type="nucleotide sequence ID" value="NZ_BMLT01000001.1"/>
</dbReference>
<dbReference type="Gene3D" id="1.10.10.60">
    <property type="entry name" value="Homeodomain-like"/>
    <property type="match status" value="1"/>
</dbReference>
<dbReference type="PROSITE" id="PS00688">
    <property type="entry name" value="SIGMA54_INTERACT_3"/>
    <property type="match status" value="1"/>
</dbReference>
<dbReference type="CDD" id="cd00009">
    <property type="entry name" value="AAA"/>
    <property type="match status" value="1"/>
</dbReference>
<evidence type="ECO:0000313" key="7">
    <source>
        <dbReference type="EMBL" id="GGO76498.1"/>
    </source>
</evidence>
<keyword evidence="4" id="KW-0238">DNA-binding</keyword>
<proteinExistence type="predicted"/>
<dbReference type="AlphaFoldDB" id="A0A917Z9A5"/>
<dbReference type="InterPro" id="IPR009057">
    <property type="entry name" value="Homeodomain-like_sf"/>
</dbReference>
<dbReference type="InterPro" id="IPR029016">
    <property type="entry name" value="GAF-like_dom_sf"/>
</dbReference>
<dbReference type="InterPro" id="IPR027417">
    <property type="entry name" value="P-loop_NTPase"/>
</dbReference>
<dbReference type="FunFam" id="3.40.50.300:FF:000006">
    <property type="entry name" value="DNA-binding transcriptional regulator NtrC"/>
    <property type="match status" value="1"/>
</dbReference>
<keyword evidence="8" id="KW-1185">Reference proteome</keyword>
<name>A0A917Z9A5_9GAMM</name>
<dbReference type="SUPFAM" id="SSF52540">
    <property type="entry name" value="P-loop containing nucleoside triphosphate hydrolases"/>
    <property type="match status" value="1"/>
</dbReference>
<evidence type="ECO:0000256" key="3">
    <source>
        <dbReference type="ARBA" id="ARBA00023015"/>
    </source>
</evidence>
<dbReference type="Gene3D" id="3.30.450.40">
    <property type="match status" value="1"/>
</dbReference>
<dbReference type="InterPro" id="IPR003593">
    <property type="entry name" value="AAA+_ATPase"/>
</dbReference>
<reference evidence="7 8" key="1">
    <citation type="journal article" date="2014" name="Int. J. Syst. Evol. Microbiol.">
        <title>Complete genome sequence of Corynebacterium casei LMG S-19264T (=DSM 44701T), isolated from a smear-ripened cheese.</title>
        <authorList>
            <consortium name="US DOE Joint Genome Institute (JGI-PGF)"/>
            <person name="Walter F."/>
            <person name="Albersmeier A."/>
            <person name="Kalinowski J."/>
            <person name="Ruckert C."/>
        </authorList>
    </citation>
    <scope>NUCLEOTIDE SEQUENCE [LARGE SCALE GENOMIC DNA]</scope>
    <source>
        <strain evidence="7 8">CGMCC 1.7286</strain>
    </source>
</reference>
<dbReference type="PANTHER" id="PTHR32071">
    <property type="entry name" value="TRANSCRIPTIONAL REGULATORY PROTEIN"/>
    <property type="match status" value="1"/>
</dbReference>
<dbReference type="PROSITE" id="PS00675">
    <property type="entry name" value="SIGMA54_INTERACT_1"/>
    <property type="match status" value="1"/>
</dbReference>
<dbReference type="GO" id="GO:0005524">
    <property type="term" value="F:ATP binding"/>
    <property type="evidence" value="ECO:0007669"/>
    <property type="project" value="UniProtKB-KW"/>
</dbReference>
<accession>A0A917Z9A5</accession>
<keyword evidence="5" id="KW-0804">Transcription</keyword>
<dbReference type="GO" id="GO:0003677">
    <property type="term" value="F:DNA binding"/>
    <property type="evidence" value="ECO:0007669"/>
    <property type="project" value="UniProtKB-KW"/>
</dbReference>
<dbReference type="InterPro" id="IPR003018">
    <property type="entry name" value="GAF"/>
</dbReference>
<dbReference type="PANTHER" id="PTHR32071:SF35">
    <property type="entry name" value="ANAEROBIC NITRIC OXIDE REDUCTASE TRANSCRIPTION REGULATOR NORR"/>
    <property type="match status" value="1"/>
</dbReference>
<dbReference type="Proteomes" id="UP000599578">
    <property type="component" value="Unassembled WGS sequence"/>
</dbReference>
<dbReference type="InterPro" id="IPR058031">
    <property type="entry name" value="AAA_lid_NorR"/>
</dbReference>
<sequence length="512" mass="57009">MTTFSDSLISIVADLSRDLPAPRRYRRLLEAMLRIFPCDAAALLQRDGDSLKPLAIEGLSDDTMGRRFRIDEHPRLERLLRSREPVRFAADSPLPDPYDGLVETQDHQLHVHDCMGASLYIDERPWGVLTLDALQPATFDRIDAVELRTFIGLAEATVKAAERMDRLEARAEREHRVARALQEEGRGSEIIGESVPMQRLRDEIAIVARSSLAVLVQGETGVGKELVARQVHALSDRAEQPMVQVNCAALPESIAESELFGHRKGAFSGAVEDRAGKFEIADGGTLFLDEIGELPLAIQAKLLRALQSGEIQRVGSDQVLHSDVRIVAATNRDLQQEVRDGRFRADLYHRLSVYPVLVPPLRERGQDILLLAGYLLETSQRRLGIRALRLSADARQALLNYGWPGNVRELEHLLSRAALKARSDSDRDTVVLQRRHLGLDTDVSPPGTGADVEPPNAAAADDRTLKDAVDDFQRAFITQRLDEQHDNMAAAARSLGLDRGNFYRLLKRLGLR</sequence>
<dbReference type="SMART" id="SM00065">
    <property type="entry name" value="GAF"/>
    <property type="match status" value="1"/>
</dbReference>
<dbReference type="Gene3D" id="1.10.8.60">
    <property type="match status" value="1"/>
</dbReference>